<accession>A0A1D8PFN3</accession>
<reference evidence="11 12" key="1">
    <citation type="journal article" date="2004" name="Proc. Natl. Acad. Sci. U.S.A.">
        <title>The diploid genome sequence of Candida albicans.</title>
        <authorList>
            <person name="Jones T."/>
            <person name="Federspiel N.A."/>
            <person name="Chibana H."/>
            <person name="Dungan J."/>
            <person name="Kalman S."/>
            <person name="Magee B.B."/>
            <person name="Newport G."/>
            <person name="Thorstenson Y.R."/>
            <person name="Agabian N."/>
            <person name="Magee P.T."/>
            <person name="Davis R.W."/>
            <person name="Scherer S."/>
        </authorList>
    </citation>
    <scope>NUCLEOTIDE SEQUENCE [LARGE SCALE GENOMIC DNA]</scope>
    <source>
        <strain evidence="12">SC5314 / ATCC MYA-2876</strain>
    </source>
</reference>
<proteinExistence type="inferred from homology"/>
<comment type="similarity">
    <text evidence="2">Belongs to the Ca(2+):cation antiporter (CaCA) (TC 2.A.19) family.</text>
</comment>
<keyword evidence="4 7" id="KW-0812">Transmembrane</keyword>
<dbReference type="InterPro" id="IPR004837">
    <property type="entry name" value="NaCa_Exmemb"/>
</dbReference>
<dbReference type="RefSeq" id="XP_722187.2">
    <property type="nucleotide sequence ID" value="XM_717094.2"/>
</dbReference>
<dbReference type="PANTHER" id="PTHR12266:SF0">
    <property type="entry name" value="MITOCHONDRIAL SODIUM_CALCIUM EXCHANGER PROTEIN"/>
    <property type="match status" value="1"/>
</dbReference>
<evidence type="ECO:0000256" key="4">
    <source>
        <dbReference type="ARBA" id="ARBA00022692"/>
    </source>
</evidence>
<dbReference type="InterPro" id="IPR044880">
    <property type="entry name" value="NCX_ion-bd_dom_sf"/>
</dbReference>
<evidence type="ECO:0000256" key="3">
    <source>
        <dbReference type="ARBA" id="ARBA00022448"/>
    </source>
</evidence>
<dbReference type="Proteomes" id="UP000000559">
    <property type="component" value="Chromosome 1"/>
</dbReference>
<evidence type="ECO:0000256" key="8">
    <source>
        <dbReference type="SAM" id="SignalP"/>
    </source>
</evidence>
<keyword evidence="3" id="KW-0813">Transport</keyword>
<dbReference type="GeneID" id="3636230"/>
<dbReference type="Pfam" id="PF01699">
    <property type="entry name" value="Na_Ca_ex"/>
    <property type="match status" value="2"/>
</dbReference>
<evidence type="ECO:0000313" key="10">
    <source>
        <dbReference type="CGD" id="CAL0000200303"/>
    </source>
</evidence>
<evidence type="ECO:0000313" key="11">
    <source>
        <dbReference type="EMBL" id="AOW26953.1"/>
    </source>
</evidence>
<evidence type="ECO:0000313" key="12">
    <source>
        <dbReference type="Proteomes" id="UP000000559"/>
    </source>
</evidence>
<keyword evidence="8" id="KW-0732">Signal</keyword>
<feature type="transmembrane region" description="Helical" evidence="7">
    <location>
        <begin position="85"/>
        <end position="106"/>
    </location>
</feature>
<dbReference type="VEuPathDB" id="FungiDB:C1_13490C_A"/>
<feature type="domain" description="Sodium/calcium exchanger membrane region" evidence="9">
    <location>
        <begin position="551"/>
        <end position="696"/>
    </location>
</feature>
<feature type="transmembrane region" description="Helical" evidence="7">
    <location>
        <begin position="683"/>
        <end position="703"/>
    </location>
</feature>
<evidence type="ECO:0000256" key="6">
    <source>
        <dbReference type="ARBA" id="ARBA00023136"/>
    </source>
</evidence>
<dbReference type="InterPro" id="IPR051359">
    <property type="entry name" value="CaCA_antiporter"/>
</dbReference>
<dbReference type="Gene3D" id="1.20.1420.30">
    <property type="entry name" value="NCX, central ion-binding region"/>
    <property type="match status" value="2"/>
</dbReference>
<feature type="transmembrane region" description="Helical" evidence="7">
    <location>
        <begin position="219"/>
        <end position="238"/>
    </location>
</feature>
<dbReference type="AlphaFoldDB" id="A0A1D8PFN3"/>
<feature type="transmembrane region" description="Helical" evidence="7">
    <location>
        <begin position="572"/>
        <end position="594"/>
    </location>
</feature>
<organism evidence="11 12">
    <name type="scientific">Candida albicans (strain SC5314 / ATCC MYA-2876)</name>
    <name type="common">Yeast</name>
    <dbReference type="NCBI Taxonomy" id="237561"/>
    <lineage>
        <taxon>Eukaryota</taxon>
        <taxon>Fungi</taxon>
        <taxon>Dikarya</taxon>
        <taxon>Ascomycota</taxon>
        <taxon>Saccharomycotina</taxon>
        <taxon>Pichiomycetes</taxon>
        <taxon>Debaryomycetaceae</taxon>
        <taxon>Candida/Lodderomyces clade</taxon>
        <taxon>Candida</taxon>
    </lineage>
</organism>
<feature type="transmembrane region" description="Helical" evidence="7">
    <location>
        <begin position="503"/>
        <end position="524"/>
    </location>
</feature>
<sequence>MRSFYIFPFLLLWISTTALAFNPSTNTSFSVLQTNSSDCSLVINQPLSQQCQFINDNNCQSTGLINYYKLYYCRLSFLHNPSSPFLIQTLSILPLTICLILCFISVGITASEYLCPNLYTISQFLKLPDTLAGLTLLAFGNSSPDVFGTYHAIGSNSLNLAIAELIGASLFIMTVVVGTIAIIEPFNVPKNLFIRDCMMYIMVFALVVISLIIGELTSIICILLVSCYIIYVGIAIYSHSQKKTRINRLLREQRSRGQYSDENDGINNDNASVDEIYLDSIASLPTIDDLDLQQINDEVDNLQFELANGNSSTAGGAATATSVGGNFGLKMLINDLHQHSKIKGTIQLNSNRQLISSTENEVLPTAIPTLTPTPTNDHPILNLKTNDLLYLLLPQLNQWPEFSLYEKIYFIISLPIQFSLRLTTPIRDENIINTIMNDIHNLTYNNSNNNNNNNSDSTGTTTTPMGSSFDYLQDKKLLLVQTFPATLFLISSLFGKISSSKPMLIFLSLLIASALLITINIYYPKYYHHHQSSSSSSIFISRIKIINICMAISGFILSICWISLISDEIINILHIISIIYQLSEDILGLTIFALGNSIGDFISNYTIAMMGKPIMAFTACFGGPLLAICSSGLSGMIIRDGNDKKLEMKLTNTLIIICLSLFATLCFLMYIVPKHDWQINKKIGIILVSIWLITCSLCIINEIK</sequence>
<dbReference type="GO" id="GO:0016020">
    <property type="term" value="C:membrane"/>
    <property type="evidence" value="ECO:0000318"/>
    <property type="project" value="GO_Central"/>
</dbReference>
<reference evidence="11 12" key="2">
    <citation type="journal article" date="2007" name="Genome Biol.">
        <title>Assembly of the Candida albicans genome into sixteen supercontigs aligned on the eight chromosomes.</title>
        <authorList>
            <person name="van het Hoog M."/>
            <person name="Rast T.J."/>
            <person name="Martchenko M."/>
            <person name="Grindle S."/>
            <person name="Dignard D."/>
            <person name="Hogues H."/>
            <person name="Cuomo C."/>
            <person name="Berriman M."/>
            <person name="Scherer S."/>
            <person name="Magee B.B."/>
            <person name="Whiteway M."/>
            <person name="Chibana H."/>
            <person name="Nantel A."/>
            <person name="Magee P.T."/>
        </authorList>
    </citation>
    <scope>GENOME REANNOTATION</scope>
    <source>
        <strain evidence="12">SC5314 / ATCC MYA-2876</strain>
    </source>
</reference>
<feature type="transmembrane region" description="Helical" evidence="7">
    <location>
        <begin position="477"/>
        <end position="497"/>
    </location>
</feature>
<dbReference type="PANTHER" id="PTHR12266">
    <property type="entry name" value="NA+/CA2+ K+ INDEPENDENT EXCHANGER"/>
    <property type="match status" value="1"/>
</dbReference>
<gene>
    <name evidence="11" type="ordered locus">CAALFM_C113490CA</name>
    <name evidence="10" type="ordered locus">orf19.12448</name>
</gene>
<dbReference type="GO" id="GO:0006874">
    <property type="term" value="P:intracellular calcium ion homeostasis"/>
    <property type="evidence" value="ECO:0000318"/>
    <property type="project" value="GO_Central"/>
</dbReference>
<evidence type="ECO:0000256" key="1">
    <source>
        <dbReference type="ARBA" id="ARBA00004141"/>
    </source>
</evidence>
<dbReference type="GO" id="GO:0006812">
    <property type="term" value="P:monoatomic cation transport"/>
    <property type="evidence" value="ECO:0000318"/>
    <property type="project" value="GO_Central"/>
</dbReference>
<keyword evidence="12" id="KW-1185">Reference proteome</keyword>
<feature type="transmembrane region" description="Helical" evidence="7">
    <location>
        <begin position="545"/>
        <end position="566"/>
    </location>
</feature>
<keyword evidence="6 7" id="KW-0472">Membrane</keyword>
<dbReference type="CGD" id="CAL0000200303">
    <property type="gene designation" value="orf19.12448"/>
</dbReference>
<dbReference type="InParanoid" id="A0A1D8PFN3"/>
<feature type="transmembrane region" description="Helical" evidence="7">
    <location>
        <begin position="650"/>
        <end position="671"/>
    </location>
</feature>
<dbReference type="KEGG" id="cal:CAALFM_C113490CA"/>
<feature type="signal peptide" evidence="8">
    <location>
        <begin position="1"/>
        <end position="20"/>
    </location>
</feature>
<evidence type="ECO:0000256" key="5">
    <source>
        <dbReference type="ARBA" id="ARBA00022989"/>
    </source>
</evidence>
<evidence type="ECO:0000256" key="7">
    <source>
        <dbReference type="SAM" id="Phobius"/>
    </source>
</evidence>
<comment type="subcellular location">
    <subcellularLocation>
        <location evidence="1">Membrane</location>
        <topology evidence="1">Multi-pass membrane protein</topology>
    </subcellularLocation>
</comment>
<feature type="transmembrane region" description="Helical" evidence="7">
    <location>
        <begin position="192"/>
        <end position="213"/>
    </location>
</feature>
<name>A0A1D8PFN3_CANAL</name>
<dbReference type="OrthoDB" id="407410at2759"/>
<evidence type="ECO:0000256" key="2">
    <source>
        <dbReference type="ARBA" id="ARBA00008170"/>
    </source>
</evidence>
<feature type="transmembrane region" description="Helical" evidence="7">
    <location>
        <begin position="160"/>
        <end position="183"/>
    </location>
</feature>
<reference evidence="11 12" key="3">
    <citation type="journal article" date="2013" name="Genome Biol.">
        <title>Assembly of a phased diploid Candida albicans genome facilitates allele-specific measurements and provides a simple model for repeat and indel structure.</title>
        <authorList>
            <person name="Muzzey D."/>
            <person name="Schwartz K."/>
            <person name="Weissman J.S."/>
            <person name="Sherlock G."/>
        </authorList>
    </citation>
    <scope>NUCLEOTIDE SEQUENCE [LARGE SCALE GENOMIC DNA]</scope>
    <source>
        <strain evidence="12">SC5314 / ATCC MYA-2876</strain>
    </source>
</reference>
<dbReference type="eggNOG" id="KOG2399">
    <property type="taxonomic scope" value="Eukaryota"/>
</dbReference>
<dbReference type="STRING" id="237561.A0A1D8PFN3"/>
<dbReference type="EMBL" id="CP017623">
    <property type="protein sequence ID" value="AOW26953.1"/>
    <property type="molecule type" value="Genomic_DNA"/>
</dbReference>
<feature type="chain" id="PRO_5009111078" description="Sodium/calcium exchanger membrane region domain-containing protein" evidence="8">
    <location>
        <begin position="21"/>
        <end position="704"/>
    </location>
</feature>
<dbReference type="FunCoup" id="A0A1D8PFN3">
    <property type="interactions" value="231"/>
</dbReference>
<feature type="domain" description="Sodium/calcium exchanger membrane region" evidence="9">
    <location>
        <begin position="97"/>
        <end position="236"/>
    </location>
</feature>
<feature type="transmembrane region" description="Helical" evidence="7">
    <location>
        <begin position="614"/>
        <end position="638"/>
    </location>
</feature>
<dbReference type="GO" id="GO:0008324">
    <property type="term" value="F:monoatomic cation transmembrane transporter activity"/>
    <property type="evidence" value="ECO:0000318"/>
    <property type="project" value="GO_Central"/>
</dbReference>
<evidence type="ECO:0000259" key="9">
    <source>
        <dbReference type="Pfam" id="PF01699"/>
    </source>
</evidence>
<protein>
    <recommendedName>
        <fullName evidence="9">Sodium/calcium exchanger membrane region domain-containing protein</fullName>
    </recommendedName>
</protein>
<keyword evidence="5 7" id="KW-1133">Transmembrane helix</keyword>